<dbReference type="InterPro" id="IPR001841">
    <property type="entry name" value="Znf_RING"/>
</dbReference>
<keyword evidence="2" id="KW-0472">Membrane</keyword>
<keyword evidence="2" id="KW-0812">Transmembrane</keyword>
<keyword evidence="1" id="KW-0479">Metal-binding</keyword>
<evidence type="ECO:0000256" key="1">
    <source>
        <dbReference type="PROSITE-ProRule" id="PRU00175"/>
    </source>
</evidence>
<reference evidence="4" key="1">
    <citation type="submission" date="2023-10" db="EMBL/GenBank/DDBJ databases">
        <authorList>
            <person name="Chen Y."/>
            <person name="Shah S."/>
            <person name="Dougan E. K."/>
            <person name="Thang M."/>
            <person name="Chan C."/>
        </authorList>
    </citation>
    <scope>NUCLEOTIDE SEQUENCE [LARGE SCALE GENOMIC DNA]</scope>
</reference>
<protein>
    <recommendedName>
        <fullName evidence="3">RING-type domain-containing protein</fullName>
    </recommendedName>
</protein>
<dbReference type="EMBL" id="CAUYUJ010019436">
    <property type="protein sequence ID" value="CAK0891160.1"/>
    <property type="molecule type" value="Genomic_DNA"/>
</dbReference>
<sequence length="242" mass="26509">MLMQQLNECCCLCEAAVELCMVVTVVGRCCVSLGGFLKHDDSWTWLLFAALTVTNVTRSSTFVMAPRICMRLGMPVGMCRPMVAVILLIPSFAVVSGHVSIILSWRSEEYGLTAAETLVRLFLPVINVLSTSVWFVYVLTPPVKKGGSPPKPQVASFVLRDADSKYRGSTCAICLEELLPQCLAGKLMCGHVYHYHCLRNWLDKGHQGRCPMRCSSAARPDLGGRMLGSEQPVLGRGLGIEI</sequence>
<feature type="transmembrane region" description="Helical" evidence="2">
    <location>
        <begin position="83"/>
        <end position="105"/>
    </location>
</feature>
<feature type="domain" description="RING-type" evidence="3">
    <location>
        <begin position="171"/>
        <end position="212"/>
    </location>
</feature>
<keyword evidence="1" id="KW-0863">Zinc-finger</keyword>
<gene>
    <name evidence="4" type="ORF">PCOR1329_LOCUS71176</name>
</gene>
<dbReference type="InterPro" id="IPR013083">
    <property type="entry name" value="Znf_RING/FYVE/PHD"/>
</dbReference>
<proteinExistence type="predicted"/>
<feature type="transmembrane region" description="Helical" evidence="2">
    <location>
        <begin position="43"/>
        <end position="63"/>
    </location>
</feature>
<feature type="transmembrane region" description="Helical" evidence="2">
    <location>
        <begin position="117"/>
        <end position="139"/>
    </location>
</feature>
<organism evidence="4 5">
    <name type="scientific">Prorocentrum cordatum</name>
    <dbReference type="NCBI Taxonomy" id="2364126"/>
    <lineage>
        <taxon>Eukaryota</taxon>
        <taxon>Sar</taxon>
        <taxon>Alveolata</taxon>
        <taxon>Dinophyceae</taxon>
        <taxon>Prorocentrales</taxon>
        <taxon>Prorocentraceae</taxon>
        <taxon>Prorocentrum</taxon>
    </lineage>
</organism>
<keyword evidence="2" id="KW-1133">Transmembrane helix</keyword>
<comment type="caution">
    <text evidence="4">The sequence shown here is derived from an EMBL/GenBank/DDBJ whole genome shotgun (WGS) entry which is preliminary data.</text>
</comment>
<name>A0ABN9WWA3_9DINO</name>
<keyword evidence="5" id="KW-1185">Reference proteome</keyword>
<evidence type="ECO:0000313" key="4">
    <source>
        <dbReference type="EMBL" id="CAK0891160.1"/>
    </source>
</evidence>
<dbReference type="Pfam" id="PF13639">
    <property type="entry name" value="zf-RING_2"/>
    <property type="match status" value="1"/>
</dbReference>
<accession>A0ABN9WWA3</accession>
<evidence type="ECO:0000259" key="3">
    <source>
        <dbReference type="PROSITE" id="PS50089"/>
    </source>
</evidence>
<dbReference type="SUPFAM" id="SSF57850">
    <property type="entry name" value="RING/U-box"/>
    <property type="match status" value="1"/>
</dbReference>
<dbReference type="Gene3D" id="3.30.40.10">
    <property type="entry name" value="Zinc/RING finger domain, C3HC4 (zinc finger)"/>
    <property type="match status" value="1"/>
</dbReference>
<dbReference type="PROSITE" id="PS50089">
    <property type="entry name" value="ZF_RING_2"/>
    <property type="match status" value="1"/>
</dbReference>
<evidence type="ECO:0000256" key="2">
    <source>
        <dbReference type="SAM" id="Phobius"/>
    </source>
</evidence>
<evidence type="ECO:0000313" key="5">
    <source>
        <dbReference type="Proteomes" id="UP001189429"/>
    </source>
</evidence>
<dbReference type="Proteomes" id="UP001189429">
    <property type="component" value="Unassembled WGS sequence"/>
</dbReference>
<keyword evidence="1" id="KW-0862">Zinc</keyword>